<feature type="compositionally biased region" description="Polar residues" evidence="3">
    <location>
        <begin position="165"/>
        <end position="175"/>
    </location>
</feature>
<dbReference type="Pfam" id="PF11357">
    <property type="entry name" value="Spy1"/>
    <property type="match status" value="1"/>
</dbReference>
<dbReference type="OrthoDB" id="9442170at2759"/>
<dbReference type="GO" id="GO:0019901">
    <property type="term" value="F:protein kinase binding"/>
    <property type="evidence" value="ECO:0007669"/>
    <property type="project" value="InterPro"/>
</dbReference>
<dbReference type="KEGG" id="mleu:105549177"/>
<evidence type="ECO:0000313" key="5">
    <source>
        <dbReference type="Proteomes" id="UP000233140"/>
    </source>
</evidence>
<evidence type="ECO:0000256" key="2">
    <source>
        <dbReference type="ARBA" id="ARBA00023306"/>
    </source>
</evidence>
<dbReference type="PANTHER" id="PTHR31545">
    <property type="entry name" value="SEEDY PROTEIN A/C FAMILY MEMBER"/>
    <property type="match status" value="1"/>
</dbReference>
<dbReference type="PANTHER" id="PTHR31545:SF2">
    <property type="entry name" value="SPEEDY PROTEIN C"/>
    <property type="match status" value="1"/>
</dbReference>
<keyword evidence="5" id="KW-1185">Reference proteome</keyword>
<dbReference type="AlphaFoldDB" id="A0A2K5ZM41"/>
<evidence type="ECO:0000256" key="1">
    <source>
        <dbReference type="ARBA" id="ARBA00010932"/>
    </source>
</evidence>
<feature type="region of interest" description="Disordered" evidence="3">
    <location>
        <begin position="165"/>
        <end position="184"/>
    </location>
</feature>
<dbReference type="GeneTree" id="ENSGT00940000154524"/>
<organism evidence="4 5">
    <name type="scientific">Mandrillus leucophaeus</name>
    <name type="common">Drill</name>
    <name type="synonym">Papio leucophaeus</name>
    <dbReference type="NCBI Taxonomy" id="9568"/>
    <lineage>
        <taxon>Eukaryota</taxon>
        <taxon>Metazoa</taxon>
        <taxon>Chordata</taxon>
        <taxon>Craniata</taxon>
        <taxon>Vertebrata</taxon>
        <taxon>Euteleostomi</taxon>
        <taxon>Mammalia</taxon>
        <taxon>Eutheria</taxon>
        <taxon>Euarchontoglires</taxon>
        <taxon>Primates</taxon>
        <taxon>Haplorrhini</taxon>
        <taxon>Catarrhini</taxon>
        <taxon>Cercopithecidae</taxon>
        <taxon>Cercopithecinae</taxon>
        <taxon>Mandrillus</taxon>
    </lineage>
</organism>
<dbReference type="GeneID" id="105549177"/>
<dbReference type="InterPro" id="IPR052316">
    <property type="entry name" value="Speedy-Ringo_regulator"/>
</dbReference>
<feature type="compositionally biased region" description="Basic and acidic residues" evidence="3">
    <location>
        <begin position="56"/>
        <end position="70"/>
    </location>
</feature>
<feature type="region of interest" description="Disordered" evidence="3">
    <location>
        <begin position="35"/>
        <end position="151"/>
    </location>
</feature>
<dbReference type="CTD" id="387778"/>
<proteinExistence type="inferred from homology"/>
<protein>
    <submittedName>
        <fullName evidence="4">Speedy/RINGO cell cycle regulator family member C</fullName>
    </submittedName>
</protein>
<dbReference type="Proteomes" id="UP000233140">
    <property type="component" value="Unassembled WGS sequence"/>
</dbReference>
<accession>A0A2K5ZM41</accession>
<evidence type="ECO:0000256" key="3">
    <source>
        <dbReference type="SAM" id="MobiDB-lite"/>
    </source>
</evidence>
<sequence length="538" mass="59108">MRKSCSVGGGGAAPLTLRWRRWVRTRAPREWAGNVSLESWGPPTPGVVSTQSTTRTADRQRAAAVREKPGRPRGRAPVSTRSCGRRRQGPGLSRAAAPASEVSGQLTGRKRAAGLRAAPTLEPSRGRFGSRPQPQLGPDFAPLTRNAAPRARSIRATAAAATVNNTPHPLRTGTSGVRHLTSGGAGRGVGRTKCVLPWLALRATWVHSNGVTTVSGARVYGEGLGKRSERWSEGYISPLAVYAGVLLWAIPELGSTCPISISYEMSDSQDPTTSPVVTTQVELGGCSRQGGGNGFLRFRQHQEVQAFLSLLEDSFVQEFLSKDPCFQISDKYLLAMVLVYFQRAHLKLSEYTHSSLFLALYLANDMEEDLEGPKCEIFPWALGKDWCLRVGKFLHQRDKLWARMGFRAVVSRQCCEEVMAKEPFHWAWTRDRRPHHGGVQRVCPQVPVHLPRGPGLSPPHCSPCGLPQHCSRHQLKPVSSKCPSLTSECHRPPSQNYLSRVKNAWGGDFLIVLPPQMQLEPGTYSLRIFPKPLARPGH</sequence>
<dbReference type="Ensembl" id="ENSMLET00000052450.1">
    <property type="protein sequence ID" value="ENSMLEP00000028896.1"/>
    <property type="gene ID" value="ENSMLEG00000038662.1"/>
</dbReference>
<evidence type="ECO:0000313" key="4">
    <source>
        <dbReference type="Ensembl" id="ENSMLEP00000028896.1"/>
    </source>
</evidence>
<gene>
    <name evidence="4" type="primary">SPDYC</name>
</gene>
<dbReference type="InterPro" id="IPR020984">
    <property type="entry name" value="Speedy"/>
</dbReference>
<reference evidence="4" key="1">
    <citation type="submission" date="2025-08" db="UniProtKB">
        <authorList>
            <consortium name="Ensembl"/>
        </authorList>
    </citation>
    <scope>IDENTIFICATION</scope>
</reference>
<dbReference type="STRING" id="9568.ENSMLEP00000028896"/>
<keyword evidence="2" id="KW-0131">Cell cycle</keyword>
<reference evidence="4" key="2">
    <citation type="submission" date="2025-09" db="UniProtKB">
        <authorList>
            <consortium name="Ensembl"/>
        </authorList>
    </citation>
    <scope>IDENTIFICATION</scope>
</reference>
<comment type="similarity">
    <text evidence="1">Belongs to the Speedy/Ringo family.</text>
</comment>
<dbReference type="RefSeq" id="XP_011848987.1">
    <property type="nucleotide sequence ID" value="XM_011993597.1"/>
</dbReference>
<name>A0A2K5ZM41_MANLE</name>